<dbReference type="Gene3D" id="1.10.1660.10">
    <property type="match status" value="1"/>
</dbReference>
<dbReference type="InterPro" id="IPR000551">
    <property type="entry name" value="MerR-type_HTH_dom"/>
</dbReference>
<dbReference type="PANTHER" id="PTHR30204:SF97">
    <property type="entry name" value="MERR FAMILY REGULATORY PROTEIN"/>
    <property type="match status" value="1"/>
</dbReference>
<evidence type="ECO:0000259" key="3">
    <source>
        <dbReference type="PROSITE" id="PS50937"/>
    </source>
</evidence>
<dbReference type="SMART" id="SM00422">
    <property type="entry name" value="HTH_MERR"/>
    <property type="match status" value="1"/>
</dbReference>
<dbReference type="SUPFAM" id="SSF46955">
    <property type="entry name" value="Putative DNA-binding domain"/>
    <property type="match status" value="1"/>
</dbReference>
<keyword evidence="2" id="KW-0175">Coiled coil</keyword>
<feature type="coiled-coil region" evidence="2">
    <location>
        <begin position="93"/>
        <end position="120"/>
    </location>
</feature>
<name>A0ABW7TL52_9NOCA</name>
<dbReference type="GeneID" id="93504736"/>
<keyword evidence="5" id="KW-1185">Reference proteome</keyword>
<feature type="domain" description="HTH merR-type" evidence="3">
    <location>
        <begin position="9"/>
        <end position="77"/>
    </location>
</feature>
<dbReference type="PRINTS" id="PR00040">
    <property type="entry name" value="HTHMERR"/>
</dbReference>
<accession>A0ABW7TL52</accession>
<evidence type="ECO:0000256" key="1">
    <source>
        <dbReference type="ARBA" id="ARBA00023125"/>
    </source>
</evidence>
<dbReference type="PROSITE" id="PS00552">
    <property type="entry name" value="HTH_MERR_1"/>
    <property type="match status" value="1"/>
</dbReference>
<dbReference type="Pfam" id="PF13411">
    <property type="entry name" value="MerR_1"/>
    <property type="match status" value="1"/>
</dbReference>
<sequence>MSRASPEGDMRIGELSRRTGVSRRSLRYYEQNGLLRSGRSANGWREYDEPSVGRVRKIADLLRRGLTVEGIRQLDACLDLPDTGVCDDPGHALEIYRDRLAVLNDRLERLHEHRTNLMETLGELEMVQSRSVAAARRGPQEAPGPG</sequence>
<dbReference type="InterPro" id="IPR047057">
    <property type="entry name" value="MerR_fam"/>
</dbReference>
<evidence type="ECO:0000256" key="2">
    <source>
        <dbReference type="SAM" id="Coils"/>
    </source>
</evidence>
<evidence type="ECO:0000313" key="4">
    <source>
        <dbReference type="EMBL" id="MFI1461741.1"/>
    </source>
</evidence>
<dbReference type="Proteomes" id="UP001611263">
    <property type="component" value="Unassembled WGS sequence"/>
</dbReference>
<comment type="caution">
    <text evidence="4">The sequence shown here is derived from an EMBL/GenBank/DDBJ whole genome shotgun (WGS) entry which is preliminary data.</text>
</comment>
<proteinExistence type="predicted"/>
<keyword evidence="1" id="KW-0238">DNA-binding</keyword>
<evidence type="ECO:0000313" key="5">
    <source>
        <dbReference type="Proteomes" id="UP001611263"/>
    </source>
</evidence>
<dbReference type="RefSeq" id="WP_231508646.1">
    <property type="nucleotide sequence ID" value="NZ_JBIRUQ010000002.1"/>
</dbReference>
<gene>
    <name evidence="4" type="ORF">ACH4WX_13575</name>
</gene>
<organism evidence="4 5">
    <name type="scientific">Nocardia carnea</name>
    <dbReference type="NCBI Taxonomy" id="37328"/>
    <lineage>
        <taxon>Bacteria</taxon>
        <taxon>Bacillati</taxon>
        <taxon>Actinomycetota</taxon>
        <taxon>Actinomycetes</taxon>
        <taxon>Mycobacteriales</taxon>
        <taxon>Nocardiaceae</taxon>
        <taxon>Nocardia</taxon>
    </lineage>
</organism>
<dbReference type="InterPro" id="IPR009061">
    <property type="entry name" value="DNA-bd_dom_put_sf"/>
</dbReference>
<dbReference type="EMBL" id="JBIRUQ010000002">
    <property type="protein sequence ID" value="MFI1461741.1"/>
    <property type="molecule type" value="Genomic_DNA"/>
</dbReference>
<dbReference type="PANTHER" id="PTHR30204">
    <property type="entry name" value="REDOX-CYCLING DRUG-SENSING TRANSCRIPTIONAL ACTIVATOR SOXR"/>
    <property type="match status" value="1"/>
</dbReference>
<dbReference type="PROSITE" id="PS50937">
    <property type="entry name" value="HTH_MERR_2"/>
    <property type="match status" value="1"/>
</dbReference>
<protein>
    <submittedName>
        <fullName evidence="4">MerR family transcriptional regulator</fullName>
    </submittedName>
</protein>
<reference evidence="4 5" key="1">
    <citation type="submission" date="2024-10" db="EMBL/GenBank/DDBJ databases">
        <title>The Natural Products Discovery Center: Release of the First 8490 Sequenced Strains for Exploring Actinobacteria Biosynthetic Diversity.</title>
        <authorList>
            <person name="Kalkreuter E."/>
            <person name="Kautsar S.A."/>
            <person name="Yang D."/>
            <person name="Bader C.D."/>
            <person name="Teijaro C.N."/>
            <person name="Fluegel L."/>
            <person name="Davis C.M."/>
            <person name="Simpson J.R."/>
            <person name="Lauterbach L."/>
            <person name="Steele A.D."/>
            <person name="Gui C."/>
            <person name="Meng S."/>
            <person name="Li G."/>
            <person name="Viehrig K."/>
            <person name="Ye F."/>
            <person name="Su P."/>
            <person name="Kiefer A.F."/>
            <person name="Nichols A."/>
            <person name="Cepeda A.J."/>
            <person name="Yan W."/>
            <person name="Fan B."/>
            <person name="Jiang Y."/>
            <person name="Adhikari A."/>
            <person name="Zheng C.-J."/>
            <person name="Schuster L."/>
            <person name="Cowan T.M."/>
            <person name="Smanski M.J."/>
            <person name="Chevrette M.G."/>
            <person name="De Carvalho L.P.S."/>
            <person name="Shen B."/>
        </authorList>
    </citation>
    <scope>NUCLEOTIDE SEQUENCE [LARGE SCALE GENOMIC DNA]</scope>
    <source>
        <strain evidence="4 5">NPDC020568</strain>
    </source>
</reference>